<geneLocation type="plasmid" evidence="1 2">
    <name>pJFP838A</name>
</geneLocation>
<reference evidence="1 2" key="1">
    <citation type="journal article" date="2016" name="PLoS ONE">
        <title>Plasmid Characterization and Chromosome Analysis of Two netF+ Clostridium perfringens Isolates Associated with Foal and Canine Necrotizing Enteritis.</title>
        <authorList>
            <person name="Mehdizadeh Gohari I."/>
            <person name="Kropinski A.M."/>
            <person name="Weese S.J."/>
            <person name="Parreira V.R."/>
            <person name="Whitehead A.E."/>
            <person name="Boerlin P."/>
            <person name="Prescott J.F."/>
        </authorList>
    </citation>
    <scope>NUCLEOTIDE SEQUENCE [LARGE SCALE GENOMIC DNA]</scope>
    <source>
        <strain evidence="1 2">JP838</strain>
        <plasmid evidence="2">Plasmid pJFP838A</plasmid>
    </source>
</reference>
<proteinExistence type="predicted"/>
<dbReference type="Proteomes" id="UP000070260">
    <property type="component" value="Plasmid pJFP838A"/>
</dbReference>
<protein>
    <submittedName>
        <fullName evidence="1">Uncharacterized protein</fullName>
    </submittedName>
</protein>
<keyword evidence="1" id="KW-0614">Plasmid</keyword>
<gene>
    <name evidence="1" type="ORF">JFP838_pA0178</name>
</gene>
<accession>A0A140GRD5</accession>
<evidence type="ECO:0000313" key="2">
    <source>
        <dbReference type="Proteomes" id="UP000070260"/>
    </source>
</evidence>
<dbReference type="PATRIC" id="fig|1502.177.peg.3386"/>
<name>A0A140GRD5_CLOPF</name>
<dbReference type="RefSeq" id="WP_061429695.1">
    <property type="nucleotide sequence ID" value="NZ_CP013615.1"/>
</dbReference>
<dbReference type="OrthoDB" id="9961934at2"/>
<evidence type="ECO:0000313" key="1">
    <source>
        <dbReference type="EMBL" id="AMN31094.1"/>
    </source>
</evidence>
<sequence length="60" mass="6678">MSGVKLSDIIVTLEEIKGIDGDKEVCNLTITNNDSKDSLFVDFMDYTSRTVDIKSCNNCK</sequence>
<dbReference type="EMBL" id="CP013615">
    <property type="protein sequence ID" value="AMN31094.1"/>
    <property type="molecule type" value="Genomic_DNA"/>
</dbReference>
<dbReference type="AlphaFoldDB" id="A0A140GRD5"/>
<organism evidence="1 2">
    <name type="scientific">Clostridium perfringens</name>
    <dbReference type="NCBI Taxonomy" id="1502"/>
    <lineage>
        <taxon>Bacteria</taxon>
        <taxon>Bacillati</taxon>
        <taxon>Bacillota</taxon>
        <taxon>Clostridia</taxon>
        <taxon>Eubacteriales</taxon>
        <taxon>Clostridiaceae</taxon>
        <taxon>Clostridium</taxon>
    </lineage>
</organism>